<dbReference type="InterPro" id="IPR036365">
    <property type="entry name" value="PGBD-like_sf"/>
</dbReference>
<gene>
    <name evidence="3" type="ORF">CKO31_15990</name>
</gene>
<comment type="caution">
    <text evidence="3">The sequence shown here is derived from an EMBL/GenBank/DDBJ whole genome shotgun (WGS) entry which is preliminary data.</text>
</comment>
<sequence>MAVALASSLLLVPPAHAADADGHFAIKGLGLQSCADYLAAREAQSPQYHQFGGWMNGYLSASNRYEDDTFDLVPWQSTGMLAAWLASVCEENRDAQFVRVVALLVNALGEERLRARSAVVEYETDAGTDYVYAEVLRRAQQRLADAGLYAGPINGALDAATKDALRRFQAERDLAATGLPDQRTLAMLFDGRAASAAD</sequence>
<feature type="domain" description="Peptidoglycan binding-like" evidence="2">
    <location>
        <begin position="137"/>
        <end position="188"/>
    </location>
</feature>
<evidence type="ECO:0000256" key="1">
    <source>
        <dbReference type="SAM" id="SignalP"/>
    </source>
</evidence>
<proteinExistence type="predicted"/>
<feature type="signal peptide" evidence="1">
    <location>
        <begin position="1"/>
        <end position="17"/>
    </location>
</feature>
<feature type="chain" id="PRO_5045912543" description="Peptidoglycan binding-like domain-containing protein" evidence="1">
    <location>
        <begin position="18"/>
        <end position="198"/>
    </location>
</feature>
<organism evidence="3 4">
    <name type="scientific">Thiohalocapsa halophila</name>
    <dbReference type="NCBI Taxonomy" id="69359"/>
    <lineage>
        <taxon>Bacteria</taxon>
        <taxon>Pseudomonadati</taxon>
        <taxon>Pseudomonadota</taxon>
        <taxon>Gammaproteobacteria</taxon>
        <taxon>Chromatiales</taxon>
        <taxon>Chromatiaceae</taxon>
        <taxon>Thiohalocapsa</taxon>
    </lineage>
</organism>
<evidence type="ECO:0000259" key="2">
    <source>
        <dbReference type="Pfam" id="PF01471"/>
    </source>
</evidence>
<keyword evidence="1" id="KW-0732">Signal</keyword>
<dbReference type="Gene3D" id="1.10.101.10">
    <property type="entry name" value="PGBD-like superfamily/PGBD"/>
    <property type="match status" value="1"/>
</dbReference>
<reference evidence="3 4" key="1">
    <citation type="journal article" date="2020" name="Microorganisms">
        <title>Osmotic Adaptation and Compatible Solute Biosynthesis of Phototrophic Bacteria as Revealed from Genome Analyses.</title>
        <authorList>
            <person name="Imhoff J.F."/>
            <person name="Rahn T."/>
            <person name="Kunzel S."/>
            <person name="Keller A."/>
            <person name="Neulinger S.C."/>
        </authorList>
    </citation>
    <scope>NUCLEOTIDE SEQUENCE [LARGE SCALE GENOMIC DNA]</scope>
    <source>
        <strain evidence="3 4">DSM 6210</strain>
    </source>
</reference>
<evidence type="ECO:0000313" key="4">
    <source>
        <dbReference type="Proteomes" id="UP000748752"/>
    </source>
</evidence>
<dbReference type="InterPro" id="IPR036366">
    <property type="entry name" value="PGBDSf"/>
</dbReference>
<name>A0ABS1CJW8_9GAMM</name>
<dbReference type="SUPFAM" id="SSF47090">
    <property type="entry name" value="PGBD-like"/>
    <property type="match status" value="1"/>
</dbReference>
<dbReference type="Pfam" id="PF01471">
    <property type="entry name" value="PG_binding_1"/>
    <property type="match status" value="1"/>
</dbReference>
<keyword evidence="4" id="KW-1185">Reference proteome</keyword>
<evidence type="ECO:0000313" key="3">
    <source>
        <dbReference type="EMBL" id="MBK1632211.1"/>
    </source>
</evidence>
<accession>A0ABS1CJW8</accession>
<protein>
    <recommendedName>
        <fullName evidence="2">Peptidoglycan binding-like domain-containing protein</fullName>
    </recommendedName>
</protein>
<dbReference type="Proteomes" id="UP000748752">
    <property type="component" value="Unassembled WGS sequence"/>
</dbReference>
<dbReference type="EMBL" id="NRRV01000042">
    <property type="protein sequence ID" value="MBK1632211.1"/>
    <property type="molecule type" value="Genomic_DNA"/>
</dbReference>
<dbReference type="InterPro" id="IPR002477">
    <property type="entry name" value="Peptidoglycan-bd-like"/>
</dbReference>